<keyword evidence="2" id="KW-1185">Reference proteome</keyword>
<evidence type="ECO:0000313" key="1">
    <source>
        <dbReference type="EMBL" id="MCS0494351.1"/>
    </source>
</evidence>
<evidence type="ECO:0000313" key="2">
    <source>
        <dbReference type="Proteomes" id="UP001151088"/>
    </source>
</evidence>
<dbReference type="Proteomes" id="UP001151088">
    <property type="component" value="Unassembled WGS sequence"/>
</dbReference>
<proteinExistence type="predicted"/>
<name>A0A9X2P970_9HYPH</name>
<sequence length="65" mass="6786">MVALNPPTIRGAKAIAHELGCSPRTVSRLAANGKLPVKKGFSGGPTSPLIAERKALENFKCGNKD</sequence>
<comment type="caution">
    <text evidence="1">The sequence shown here is derived from an EMBL/GenBank/DDBJ whole genome shotgun (WGS) entry which is preliminary data.</text>
</comment>
<dbReference type="EMBL" id="JANTHZ010000001">
    <property type="protein sequence ID" value="MCS0494351.1"/>
    <property type="molecule type" value="Genomic_DNA"/>
</dbReference>
<accession>A0A9X2P970</accession>
<dbReference type="AlphaFoldDB" id="A0A9X2P970"/>
<protein>
    <submittedName>
        <fullName evidence="1">Helix-turn-helix domain-containing protein</fullName>
    </submittedName>
</protein>
<reference evidence="1" key="1">
    <citation type="submission" date="2022-08" db="EMBL/GenBank/DDBJ databases">
        <authorList>
            <person name="Li F."/>
        </authorList>
    </citation>
    <scope>NUCLEOTIDE SEQUENCE</scope>
    <source>
        <strain evidence="1">MQZ15Z-1</strain>
    </source>
</reference>
<dbReference type="RefSeq" id="WP_258731295.1">
    <property type="nucleotide sequence ID" value="NZ_JANTHZ010000001.1"/>
</dbReference>
<organism evidence="1 2">
    <name type="scientific">Ancylobacter mangrovi</name>
    <dbReference type="NCBI Taxonomy" id="2972472"/>
    <lineage>
        <taxon>Bacteria</taxon>
        <taxon>Pseudomonadati</taxon>
        <taxon>Pseudomonadota</taxon>
        <taxon>Alphaproteobacteria</taxon>
        <taxon>Hyphomicrobiales</taxon>
        <taxon>Xanthobacteraceae</taxon>
        <taxon>Ancylobacter</taxon>
    </lineage>
</organism>
<gene>
    <name evidence="1" type="ORF">NVS89_04520</name>
</gene>